<keyword evidence="1" id="KW-0889">Transcription antitermination</keyword>
<keyword evidence="1" id="KW-0694">RNA-binding</keyword>
<dbReference type="GO" id="GO:0031564">
    <property type="term" value="P:transcription antitermination"/>
    <property type="evidence" value="ECO:0007669"/>
    <property type="project" value="UniProtKB-KW"/>
</dbReference>
<dbReference type="AlphaFoldDB" id="A0AAW7XAR1"/>
<dbReference type="HAMAP" id="MF_00073">
    <property type="entry name" value="NusB"/>
    <property type="match status" value="1"/>
</dbReference>
<dbReference type="NCBIfam" id="TIGR01951">
    <property type="entry name" value="nusB"/>
    <property type="match status" value="1"/>
</dbReference>
<accession>A0AAW7XAR1</accession>
<dbReference type="RefSeq" id="WP_216064570.1">
    <property type="nucleotide sequence ID" value="NZ_CP123764.1"/>
</dbReference>
<dbReference type="GO" id="GO:0006353">
    <property type="term" value="P:DNA-templated transcription termination"/>
    <property type="evidence" value="ECO:0007669"/>
    <property type="project" value="UniProtKB-UniRule"/>
</dbReference>
<comment type="function">
    <text evidence="1">Involved in transcription antitermination. Required for transcription of ribosomal RNA (rRNA) genes. Binds specifically to the boxA antiterminator sequence of the ribosomal RNA (rrn) operons.</text>
</comment>
<organism evidence="3 4">
    <name type="scientific">Saccharophagus degradans</name>
    <dbReference type="NCBI Taxonomy" id="86304"/>
    <lineage>
        <taxon>Bacteria</taxon>
        <taxon>Pseudomonadati</taxon>
        <taxon>Pseudomonadota</taxon>
        <taxon>Gammaproteobacteria</taxon>
        <taxon>Cellvibrionales</taxon>
        <taxon>Cellvibrionaceae</taxon>
        <taxon>Saccharophagus</taxon>
    </lineage>
</organism>
<evidence type="ECO:0000256" key="1">
    <source>
        <dbReference type="HAMAP-Rule" id="MF_00073"/>
    </source>
</evidence>
<dbReference type="GO" id="GO:0005829">
    <property type="term" value="C:cytosol"/>
    <property type="evidence" value="ECO:0007669"/>
    <property type="project" value="TreeGrafter"/>
</dbReference>
<sequence>MKVSAAARGRARHFAMQALYQWEMSGNALHVIEAEFHTDNDMSKVDVEYFHEILHGVAAIKSTLDETFKPFLTGLRLDEIDPVSLAVLRQACYEFEKRVDVPYKVVINEAVNLAKKFGAADSHKFINGVLDKVALRVRKDEVEAMRTGRG</sequence>
<dbReference type="InterPro" id="IPR011605">
    <property type="entry name" value="NusB_fam"/>
</dbReference>
<dbReference type="PANTHER" id="PTHR11078:SF3">
    <property type="entry name" value="ANTITERMINATION NUSB DOMAIN-CONTAINING PROTEIN"/>
    <property type="match status" value="1"/>
</dbReference>
<keyword evidence="1" id="KW-0804">Transcription</keyword>
<dbReference type="EMBL" id="JAUOPB010000014">
    <property type="protein sequence ID" value="MDO6424295.1"/>
    <property type="molecule type" value="Genomic_DNA"/>
</dbReference>
<protein>
    <recommendedName>
        <fullName evidence="1">Transcription antitermination protein NusB</fullName>
    </recommendedName>
    <alternativeName>
        <fullName evidence="1">Antitermination factor NusB</fullName>
    </alternativeName>
</protein>
<keyword evidence="1" id="KW-0805">Transcription regulation</keyword>
<dbReference type="GO" id="GO:0003723">
    <property type="term" value="F:RNA binding"/>
    <property type="evidence" value="ECO:0007669"/>
    <property type="project" value="UniProtKB-UniRule"/>
</dbReference>
<dbReference type="InterPro" id="IPR006027">
    <property type="entry name" value="NusB_RsmB_TIM44"/>
</dbReference>
<dbReference type="Proteomes" id="UP001169760">
    <property type="component" value="Unassembled WGS sequence"/>
</dbReference>
<reference evidence="3" key="1">
    <citation type="submission" date="2023-07" db="EMBL/GenBank/DDBJ databases">
        <title>Genome content predicts the carbon catabolic preferences of heterotrophic bacteria.</title>
        <authorList>
            <person name="Gralka M."/>
        </authorList>
    </citation>
    <scope>NUCLEOTIDE SEQUENCE</scope>
    <source>
        <strain evidence="3">I3M17_2</strain>
    </source>
</reference>
<proteinExistence type="inferred from homology"/>
<comment type="similarity">
    <text evidence="1">Belongs to the NusB family.</text>
</comment>
<evidence type="ECO:0000313" key="3">
    <source>
        <dbReference type="EMBL" id="MDO6424295.1"/>
    </source>
</evidence>
<evidence type="ECO:0000259" key="2">
    <source>
        <dbReference type="Pfam" id="PF01029"/>
    </source>
</evidence>
<comment type="caution">
    <text evidence="3">The sequence shown here is derived from an EMBL/GenBank/DDBJ whole genome shotgun (WGS) entry which is preliminary data.</text>
</comment>
<gene>
    <name evidence="1 3" type="primary">nusB</name>
    <name evidence="3" type="ORF">Q4521_17555</name>
</gene>
<evidence type="ECO:0000313" key="4">
    <source>
        <dbReference type="Proteomes" id="UP001169760"/>
    </source>
</evidence>
<name>A0AAW7XAR1_9GAMM</name>
<dbReference type="Pfam" id="PF01029">
    <property type="entry name" value="NusB"/>
    <property type="match status" value="1"/>
</dbReference>
<feature type="domain" description="NusB/RsmB/TIM44" evidence="2">
    <location>
        <begin position="10"/>
        <end position="134"/>
    </location>
</feature>
<dbReference type="PANTHER" id="PTHR11078">
    <property type="entry name" value="N UTILIZATION SUBSTANCE PROTEIN B-RELATED"/>
    <property type="match status" value="1"/>
</dbReference>